<dbReference type="PRINTS" id="PR01348">
    <property type="entry name" value="ICLNCHANNEL"/>
</dbReference>
<dbReference type="GO" id="GO:0000387">
    <property type="term" value="P:spliceosomal snRNP assembly"/>
    <property type="evidence" value="ECO:0000318"/>
    <property type="project" value="GO_Central"/>
</dbReference>
<comment type="subcellular location">
    <subcellularLocation>
        <location evidence="2">Cytoplasm</location>
    </subcellularLocation>
    <subcellularLocation>
        <location evidence="1">Nucleus</location>
    </subcellularLocation>
</comment>
<dbReference type="InterPro" id="IPR011993">
    <property type="entry name" value="PH-like_dom_sf"/>
</dbReference>
<keyword evidence="4" id="KW-0963">Cytoplasm</keyword>
<name>A0A2K1KIL0_PHYPA</name>
<dbReference type="GO" id="GO:0005886">
    <property type="term" value="C:plasma membrane"/>
    <property type="evidence" value="ECO:0007669"/>
    <property type="project" value="InterPro"/>
</dbReference>
<dbReference type="OrthoDB" id="19714at2759"/>
<dbReference type="GO" id="GO:0005681">
    <property type="term" value="C:spliceosomal complex"/>
    <property type="evidence" value="ECO:0000318"/>
    <property type="project" value="GO_Central"/>
</dbReference>
<reference evidence="6 8" key="1">
    <citation type="journal article" date="2008" name="Science">
        <title>The Physcomitrella genome reveals evolutionary insights into the conquest of land by plants.</title>
        <authorList>
            <person name="Rensing S."/>
            <person name="Lang D."/>
            <person name="Zimmer A."/>
            <person name="Terry A."/>
            <person name="Salamov A."/>
            <person name="Shapiro H."/>
            <person name="Nishiyama T."/>
            <person name="Perroud P.-F."/>
            <person name="Lindquist E."/>
            <person name="Kamisugi Y."/>
            <person name="Tanahashi T."/>
            <person name="Sakakibara K."/>
            <person name="Fujita T."/>
            <person name="Oishi K."/>
            <person name="Shin-I T."/>
            <person name="Kuroki Y."/>
            <person name="Toyoda A."/>
            <person name="Suzuki Y."/>
            <person name="Hashimoto A."/>
            <person name="Yamaguchi K."/>
            <person name="Sugano A."/>
            <person name="Kohara Y."/>
            <person name="Fujiyama A."/>
            <person name="Anterola A."/>
            <person name="Aoki S."/>
            <person name="Ashton N."/>
            <person name="Barbazuk W.B."/>
            <person name="Barker E."/>
            <person name="Bennetzen J."/>
            <person name="Bezanilla M."/>
            <person name="Blankenship R."/>
            <person name="Cho S.H."/>
            <person name="Dutcher S."/>
            <person name="Estelle M."/>
            <person name="Fawcett J.A."/>
            <person name="Gundlach H."/>
            <person name="Hanada K."/>
            <person name="Heyl A."/>
            <person name="Hicks K.A."/>
            <person name="Hugh J."/>
            <person name="Lohr M."/>
            <person name="Mayer K."/>
            <person name="Melkozernov A."/>
            <person name="Murata T."/>
            <person name="Nelson D."/>
            <person name="Pils B."/>
            <person name="Prigge M."/>
            <person name="Reiss B."/>
            <person name="Renner T."/>
            <person name="Rombauts S."/>
            <person name="Rushton P."/>
            <person name="Sanderfoot A."/>
            <person name="Schween G."/>
            <person name="Shiu S.-H."/>
            <person name="Stueber K."/>
            <person name="Theodoulou F.L."/>
            <person name="Tu H."/>
            <person name="Van de Peer Y."/>
            <person name="Verrier P.J."/>
            <person name="Waters E."/>
            <person name="Wood A."/>
            <person name="Yang L."/>
            <person name="Cove D."/>
            <person name="Cuming A."/>
            <person name="Hasebe M."/>
            <person name="Lucas S."/>
            <person name="Mishler D.B."/>
            <person name="Reski R."/>
            <person name="Grigoriev I."/>
            <person name="Quatrano R.S."/>
            <person name="Boore J.L."/>
        </authorList>
    </citation>
    <scope>NUCLEOTIDE SEQUENCE [LARGE SCALE GENOMIC DNA]</scope>
    <source>
        <strain evidence="7 8">cv. Gransden 2004</strain>
    </source>
</reference>
<dbReference type="GO" id="GO:0034709">
    <property type="term" value="C:methylosome"/>
    <property type="evidence" value="ECO:0007669"/>
    <property type="project" value="InterPro"/>
</dbReference>
<dbReference type="PANTHER" id="PTHR21399:SF0">
    <property type="entry name" value="METHYLOSOME SUBUNIT PICLN"/>
    <property type="match status" value="1"/>
</dbReference>
<dbReference type="RefSeq" id="XP_024377023.1">
    <property type="nucleotide sequence ID" value="XM_024521255.2"/>
</dbReference>
<comment type="similarity">
    <text evidence="3">Belongs to the pICln (TC 1.A.47) family.</text>
</comment>
<dbReference type="PaxDb" id="3218-PP1S41_93V6.1"/>
<dbReference type="GO" id="GO:0045292">
    <property type="term" value="P:mRNA cis splicing, via spliceosome"/>
    <property type="evidence" value="ECO:0000318"/>
    <property type="project" value="GO_Central"/>
</dbReference>
<keyword evidence="5" id="KW-0539">Nucleus</keyword>
<evidence type="ECO:0000313" key="7">
    <source>
        <dbReference type="EnsemblPlants" id="Pp3c5_5760V3.1"/>
    </source>
</evidence>
<dbReference type="Pfam" id="PF03517">
    <property type="entry name" value="Voldacs"/>
    <property type="match status" value="1"/>
</dbReference>
<evidence type="ECO:0000256" key="2">
    <source>
        <dbReference type="ARBA" id="ARBA00004496"/>
    </source>
</evidence>
<accession>A0A2K1KIL0</accession>
<proteinExistence type="inferred from homology"/>
<dbReference type="STRING" id="3218.A0A2K1KIL0"/>
<dbReference type="Gene3D" id="2.30.29.30">
    <property type="entry name" value="Pleckstrin-homology domain (PH domain)/Phosphotyrosine-binding domain (PTB)"/>
    <property type="match status" value="1"/>
</dbReference>
<reference evidence="7" key="3">
    <citation type="submission" date="2020-12" db="UniProtKB">
        <authorList>
            <consortium name="EnsemblPlants"/>
        </authorList>
    </citation>
    <scope>IDENTIFICATION</scope>
</reference>
<dbReference type="Proteomes" id="UP000006727">
    <property type="component" value="Chromosome 5"/>
</dbReference>
<keyword evidence="8" id="KW-1185">Reference proteome</keyword>
<evidence type="ECO:0000256" key="4">
    <source>
        <dbReference type="ARBA" id="ARBA00022490"/>
    </source>
</evidence>
<dbReference type="AlphaFoldDB" id="A0A2K1KIL0"/>
<dbReference type="EMBL" id="ABEU02000005">
    <property type="protein sequence ID" value="PNR53626.1"/>
    <property type="molecule type" value="Genomic_DNA"/>
</dbReference>
<dbReference type="GeneID" id="112282986"/>
<dbReference type="OMA" id="HNPANSI"/>
<sequence>MAWGLCLVTERTESGAPVVDAENDERVAHIQPDVEIVLGDGHVDHFGTLYVTTRRLVWLSNEDTQKGYGVDFIALTMHAISRDIEAYPEPCIYTQIDNGREEDEFEEDDDAEESLPAESNGSVIDLSLITEMRLVPKDISVLDHLFQVLRDCALLNPDAEVEQEGEADWVFDEDEVMGNIIGAAPDSSNVDRNIDLAELLHQDSRFEDAEEEDSDEKGS</sequence>
<reference evidence="6 8" key="2">
    <citation type="journal article" date="2018" name="Plant J.">
        <title>The Physcomitrella patens chromosome-scale assembly reveals moss genome structure and evolution.</title>
        <authorList>
            <person name="Lang D."/>
            <person name="Ullrich K.K."/>
            <person name="Murat F."/>
            <person name="Fuchs J."/>
            <person name="Jenkins J."/>
            <person name="Haas F.B."/>
            <person name="Piednoel M."/>
            <person name="Gundlach H."/>
            <person name="Van Bel M."/>
            <person name="Meyberg R."/>
            <person name="Vives C."/>
            <person name="Morata J."/>
            <person name="Symeonidi A."/>
            <person name="Hiss M."/>
            <person name="Muchero W."/>
            <person name="Kamisugi Y."/>
            <person name="Saleh O."/>
            <person name="Blanc G."/>
            <person name="Decker E.L."/>
            <person name="van Gessel N."/>
            <person name="Grimwood J."/>
            <person name="Hayes R.D."/>
            <person name="Graham S.W."/>
            <person name="Gunter L.E."/>
            <person name="McDaniel S.F."/>
            <person name="Hoernstein S.N.W."/>
            <person name="Larsson A."/>
            <person name="Li F.W."/>
            <person name="Perroud P.F."/>
            <person name="Phillips J."/>
            <person name="Ranjan P."/>
            <person name="Rokshar D.S."/>
            <person name="Rothfels C.J."/>
            <person name="Schneider L."/>
            <person name="Shu S."/>
            <person name="Stevenson D.W."/>
            <person name="Thummler F."/>
            <person name="Tillich M."/>
            <person name="Villarreal Aguilar J.C."/>
            <person name="Widiez T."/>
            <person name="Wong G.K."/>
            <person name="Wymore A."/>
            <person name="Zhang Y."/>
            <person name="Zimmer A.D."/>
            <person name="Quatrano R.S."/>
            <person name="Mayer K.F.X."/>
            <person name="Goodstein D."/>
            <person name="Casacuberta J.M."/>
            <person name="Vandepoele K."/>
            <person name="Reski R."/>
            <person name="Cuming A.C."/>
            <person name="Tuskan G.A."/>
            <person name="Maumus F."/>
            <person name="Salse J."/>
            <person name="Schmutz J."/>
            <person name="Rensing S.A."/>
        </authorList>
    </citation>
    <scope>NUCLEOTIDE SEQUENCE [LARGE SCALE GENOMIC DNA]</scope>
    <source>
        <strain evidence="7 8">cv. Gransden 2004</strain>
    </source>
</reference>
<evidence type="ECO:0008006" key="9">
    <source>
        <dbReference type="Google" id="ProtNLM"/>
    </source>
</evidence>
<evidence type="ECO:0000256" key="5">
    <source>
        <dbReference type="ARBA" id="ARBA00023242"/>
    </source>
</evidence>
<dbReference type="InterPro" id="IPR003521">
    <property type="entry name" value="ICln"/>
</dbReference>
<dbReference type="GO" id="GO:0034715">
    <property type="term" value="C:pICln-Sm protein complex"/>
    <property type="evidence" value="ECO:0000318"/>
    <property type="project" value="GO_Central"/>
</dbReference>
<dbReference type="InterPro" id="IPR039924">
    <property type="entry name" value="ICln/Lot5/Saf5"/>
</dbReference>
<dbReference type="Gramene" id="Pp3c5_5760V3.2">
    <property type="protein sequence ID" value="Pp3c5_5760V3.2"/>
    <property type="gene ID" value="Pp3c5_5760"/>
</dbReference>
<dbReference type="GO" id="GO:0005829">
    <property type="term" value="C:cytosol"/>
    <property type="evidence" value="ECO:0000318"/>
    <property type="project" value="GO_Central"/>
</dbReference>
<evidence type="ECO:0000313" key="8">
    <source>
        <dbReference type="Proteomes" id="UP000006727"/>
    </source>
</evidence>
<dbReference type="GO" id="GO:0006884">
    <property type="term" value="P:cell volume homeostasis"/>
    <property type="evidence" value="ECO:0007669"/>
    <property type="project" value="InterPro"/>
</dbReference>
<dbReference type="PANTHER" id="PTHR21399">
    <property type="entry name" value="CHLORIDE CONDUCTANCE REGULATORY PROTEIN ICLN"/>
    <property type="match status" value="1"/>
</dbReference>
<dbReference type="GO" id="GO:0006821">
    <property type="term" value="P:chloride transport"/>
    <property type="evidence" value="ECO:0007669"/>
    <property type="project" value="InterPro"/>
</dbReference>
<evidence type="ECO:0000256" key="3">
    <source>
        <dbReference type="ARBA" id="ARBA00007054"/>
    </source>
</evidence>
<evidence type="ECO:0000256" key="1">
    <source>
        <dbReference type="ARBA" id="ARBA00004123"/>
    </source>
</evidence>
<dbReference type="EnsemblPlants" id="Pp3c5_5760V3.1">
    <property type="protein sequence ID" value="Pp3c5_5760V3.1"/>
    <property type="gene ID" value="Pp3c5_5760"/>
</dbReference>
<organism evidence="6">
    <name type="scientific">Physcomitrium patens</name>
    <name type="common">Spreading-leaved earth moss</name>
    <name type="synonym">Physcomitrella patens</name>
    <dbReference type="NCBI Taxonomy" id="3218"/>
    <lineage>
        <taxon>Eukaryota</taxon>
        <taxon>Viridiplantae</taxon>
        <taxon>Streptophyta</taxon>
        <taxon>Embryophyta</taxon>
        <taxon>Bryophyta</taxon>
        <taxon>Bryophytina</taxon>
        <taxon>Bryopsida</taxon>
        <taxon>Funariidae</taxon>
        <taxon>Funariales</taxon>
        <taxon>Funariaceae</taxon>
        <taxon>Physcomitrium</taxon>
    </lineage>
</organism>
<evidence type="ECO:0000313" key="6">
    <source>
        <dbReference type="EMBL" id="PNR53626.1"/>
    </source>
</evidence>
<dbReference type="Gramene" id="Pp3c5_5760V3.1">
    <property type="protein sequence ID" value="Pp3c5_5760V3.1"/>
    <property type="gene ID" value="Pp3c5_5760"/>
</dbReference>
<dbReference type="EnsemblPlants" id="Pp3c5_5760V3.2">
    <property type="protein sequence ID" value="Pp3c5_5760V3.2"/>
    <property type="gene ID" value="Pp3c5_5760"/>
</dbReference>
<gene>
    <name evidence="7" type="primary">LOC112282986</name>
    <name evidence="6" type="ORF">PHYPA_007301</name>
</gene>
<protein>
    <recommendedName>
        <fullName evidence="9">Chloride conductance regulatory protein ICln</fullName>
    </recommendedName>
</protein>